<feature type="domain" description="Resolvase/invertase-type recombinase catalytic" evidence="1">
    <location>
        <begin position="199"/>
        <end position="278"/>
    </location>
</feature>
<dbReference type="Pfam" id="PF13700">
    <property type="entry name" value="DUF4158"/>
    <property type="match status" value="1"/>
</dbReference>
<evidence type="ECO:0000259" key="1">
    <source>
        <dbReference type="Pfam" id="PF00239"/>
    </source>
</evidence>
<dbReference type="InterPro" id="IPR036162">
    <property type="entry name" value="Resolvase-like_N_sf"/>
</dbReference>
<dbReference type="STRING" id="1210063.GCA_001612665_05712"/>
<gene>
    <name evidence="3" type="ORF">DFR71_6284</name>
</gene>
<evidence type="ECO:0000313" key="3">
    <source>
        <dbReference type="EMBL" id="TCJ89991.1"/>
    </source>
</evidence>
<protein>
    <submittedName>
        <fullName evidence="3">Resolvase-like protein</fullName>
    </submittedName>
</protein>
<proteinExistence type="predicted"/>
<accession>A0A4R1FGL8</accession>
<evidence type="ECO:0000259" key="2">
    <source>
        <dbReference type="Pfam" id="PF13700"/>
    </source>
</evidence>
<dbReference type="EMBL" id="SMFR01000008">
    <property type="protein sequence ID" value="TCJ89991.1"/>
    <property type="molecule type" value="Genomic_DNA"/>
</dbReference>
<dbReference type="GO" id="GO:0003677">
    <property type="term" value="F:DNA binding"/>
    <property type="evidence" value="ECO:0007669"/>
    <property type="project" value="InterPro"/>
</dbReference>
<organism evidence="3 4">
    <name type="scientific">Nocardia alba</name>
    <dbReference type="NCBI Taxonomy" id="225051"/>
    <lineage>
        <taxon>Bacteria</taxon>
        <taxon>Bacillati</taxon>
        <taxon>Actinomycetota</taxon>
        <taxon>Actinomycetes</taxon>
        <taxon>Mycobacteriales</taxon>
        <taxon>Nocardiaceae</taxon>
        <taxon>Nocardia</taxon>
    </lineage>
</organism>
<dbReference type="InterPro" id="IPR025296">
    <property type="entry name" value="DUF4158"/>
</dbReference>
<dbReference type="Proteomes" id="UP000294856">
    <property type="component" value="Unassembled WGS sequence"/>
</dbReference>
<comment type="caution">
    <text evidence="3">The sequence shown here is derived from an EMBL/GenBank/DDBJ whole genome shotgun (WGS) entry which is preliminary data.</text>
</comment>
<evidence type="ECO:0000313" key="4">
    <source>
        <dbReference type="Proteomes" id="UP000294856"/>
    </source>
</evidence>
<keyword evidence="4" id="KW-1185">Reference proteome</keyword>
<dbReference type="Gene3D" id="3.40.50.1390">
    <property type="entry name" value="Resolvase, N-terminal catalytic domain"/>
    <property type="match status" value="1"/>
</dbReference>
<name>A0A4R1FGL8_9NOCA</name>
<dbReference type="Pfam" id="PF00239">
    <property type="entry name" value="Resolvase"/>
    <property type="match status" value="1"/>
</dbReference>
<feature type="domain" description="DUF4158" evidence="2">
    <location>
        <begin position="5"/>
        <end position="81"/>
    </location>
</feature>
<dbReference type="AlphaFoldDB" id="A0A4R1FGL8"/>
<reference evidence="3 4" key="1">
    <citation type="submission" date="2019-03" db="EMBL/GenBank/DDBJ databases">
        <title>Genomic Encyclopedia of Type Strains, Phase IV (KMG-IV): sequencing the most valuable type-strain genomes for metagenomic binning, comparative biology and taxonomic classification.</title>
        <authorList>
            <person name="Goeker M."/>
        </authorList>
    </citation>
    <scope>NUCLEOTIDE SEQUENCE [LARGE SCALE GENOMIC DNA]</scope>
    <source>
        <strain evidence="3 4">DSM 44684</strain>
    </source>
</reference>
<dbReference type="InterPro" id="IPR006119">
    <property type="entry name" value="Resolv_N"/>
</dbReference>
<sequence length="344" mass="38040">MTLSRSYGRRAQTRTDHLRLVAQYLGWRTAGALELKELDEFLLARAMEHDSPTLLFRLGCEYLISARVIRPGRVSVVERIAHAREQAQRETYDRLAHEFTPARCAELDALLAVDASLGVSRLRWLSTGPVEAAPAHLGVRHRDAVLQRRAAIPDARALDHRTAVEPLLRPRGPVDLHPCHRFPRHLRPWRARSAPPGAAVTLVVHEHKRLGRGIELAALAEQLKAAGIALEFLTGELQGSHDPSGVVFTVLAALSGMEREYIRDRTLEGHESAPARGKSIGGAAVVDEAMLAMALHLRENNHSLRDIAARLVISRGKKKGQHPSPATVLWMLRDHDHAAQPTSP</sequence>
<dbReference type="SUPFAM" id="SSF53041">
    <property type="entry name" value="Resolvase-like"/>
    <property type="match status" value="1"/>
</dbReference>
<dbReference type="GO" id="GO:0000150">
    <property type="term" value="F:DNA strand exchange activity"/>
    <property type="evidence" value="ECO:0007669"/>
    <property type="project" value="InterPro"/>
</dbReference>